<proteinExistence type="predicted"/>
<organism evidence="1 2">
    <name type="scientific">Phaeobacter gallaeciensis</name>
    <dbReference type="NCBI Taxonomy" id="60890"/>
    <lineage>
        <taxon>Bacteria</taxon>
        <taxon>Pseudomonadati</taxon>
        <taxon>Pseudomonadota</taxon>
        <taxon>Alphaproteobacteria</taxon>
        <taxon>Rhodobacterales</taxon>
        <taxon>Roseobacteraceae</taxon>
        <taxon>Phaeobacter</taxon>
    </lineage>
</organism>
<dbReference type="OrthoDB" id="7864216at2"/>
<dbReference type="Proteomes" id="UP000252706">
    <property type="component" value="Unassembled WGS sequence"/>
</dbReference>
<evidence type="ECO:0000313" key="1">
    <source>
        <dbReference type="EMBL" id="RBW56788.1"/>
    </source>
</evidence>
<reference evidence="1 2" key="1">
    <citation type="submission" date="2018-07" db="EMBL/GenBank/DDBJ databases">
        <title>Modular assembly of carbohydrate-degrading microbial communities in the ocean.</title>
        <authorList>
            <person name="Enke T.N."/>
            <person name="Datta M.S."/>
            <person name="Schwartzman J.A."/>
            <person name="Cermak N."/>
            <person name="Schmitz D.A."/>
            <person name="Barrere J."/>
            <person name="Cordero O.X."/>
        </authorList>
    </citation>
    <scope>NUCLEOTIDE SEQUENCE [LARGE SCALE GENOMIC DNA]</scope>
    <source>
        <strain evidence="1 2">C3M10</strain>
    </source>
</reference>
<protein>
    <submittedName>
        <fullName evidence="1">Uncharacterized protein</fullName>
    </submittedName>
</protein>
<gene>
    <name evidence="1" type="ORF">DS909_08770</name>
</gene>
<accession>A0A366X330</accession>
<comment type="caution">
    <text evidence="1">The sequence shown here is derived from an EMBL/GenBank/DDBJ whole genome shotgun (WGS) entry which is preliminary data.</text>
</comment>
<dbReference type="EMBL" id="QOCE01000025">
    <property type="protein sequence ID" value="RBW56788.1"/>
    <property type="molecule type" value="Genomic_DNA"/>
</dbReference>
<name>A0A366X330_9RHOB</name>
<dbReference type="RefSeq" id="WP_113823070.1">
    <property type="nucleotide sequence ID" value="NZ_QOCE01000025.1"/>
</dbReference>
<evidence type="ECO:0000313" key="2">
    <source>
        <dbReference type="Proteomes" id="UP000252706"/>
    </source>
</evidence>
<dbReference type="AlphaFoldDB" id="A0A366X330"/>
<sequence>MSTLETDLLKAHEKGDQISLVALYRQAAEQTADPTARAFFLTHAYVFALESGLAAAQDIHLQLVALGCEEMKDE</sequence>